<dbReference type="Pfam" id="PF02452">
    <property type="entry name" value="PemK_toxin"/>
    <property type="match status" value="1"/>
</dbReference>
<dbReference type="SUPFAM" id="SSF50118">
    <property type="entry name" value="Cell growth inhibitor/plasmid maintenance toxic component"/>
    <property type="match status" value="1"/>
</dbReference>
<dbReference type="Proteomes" id="UP001056500">
    <property type="component" value="Chromosome"/>
</dbReference>
<dbReference type="EMBL" id="CP098755">
    <property type="protein sequence ID" value="USG65088.1"/>
    <property type="molecule type" value="Genomic_DNA"/>
</dbReference>
<evidence type="ECO:0000313" key="4">
    <source>
        <dbReference type="Proteomes" id="UP001056500"/>
    </source>
</evidence>
<keyword evidence="2" id="KW-1277">Toxin-antitoxin system</keyword>
<protein>
    <submittedName>
        <fullName evidence="3">Type II toxin-antitoxin system PemK/MazF family toxin</fullName>
    </submittedName>
</protein>
<gene>
    <name evidence="3" type="ORF">NDK47_23685</name>
</gene>
<sequence>MQGSQEEDIEKIWSEVKEFLTTQPDREKTVKFVKWMKQKAVLAFGSENVHKFPIFRKGIYWAELGENIGSEENKHRPVVLLWSTKEAPIAVVVPLTTQRLHDEYFFHIDLEHYNNTALIEQIRTISLRRITYPLRAKGRVASVSHQDIMKIDDAIRRLFTTRHTAT</sequence>
<dbReference type="InterPro" id="IPR003477">
    <property type="entry name" value="PemK-like"/>
</dbReference>
<evidence type="ECO:0000256" key="2">
    <source>
        <dbReference type="ARBA" id="ARBA00022649"/>
    </source>
</evidence>
<dbReference type="Gene3D" id="2.30.30.110">
    <property type="match status" value="1"/>
</dbReference>
<comment type="similarity">
    <text evidence="1">Belongs to the PemK/MazF family.</text>
</comment>
<dbReference type="InterPro" id="IPR011067">
    <property type="entry name" value="Plasmid_toxin/cell-grow_inhib"/>
</dbReference>
<evidence type="ECO:0000256" key="1">
    <source>
        <dbReference type="ARBA" id="ARBA00007521"/>
    </source>
</evidence>
<proteinExistence type="inferred from homology"/>
<organism evidence="3 4">
    <name type="scientific">Brevibacillus ruminantium</name>
    <dbReference type="NCBI Taxonomy" id="2950604"/>
    <lineage>
        <taxon>Bacteria</taxon>
        <taxon>Bacillati</taxon>
        <taxon>Bacillota</taxon>
        <taxon>Bacilli</taxon>
        <taxon>Bacillales</taxon>
        <taxon>Paenibacillaceae</taxon>
        <taxon>Brevibacillus</taxon>
    </lineage>
</organism>
<evidence type="ECO:0000313" key="3">
    <source>
        <dbReference type="EMBL" id="USG65088.1"/>
    </source>
</evidence>
<keyword evidence="4" id="KW-1185">Reference proteome</keyword>
<dbReference type="RefSeq" id="WP_251872195.1">
    <property type="nucleotide sequence ID" value="NZ_CP098755.1"/>
</dbReference>
<reference evidence="3" key="1">
    <citation type="submission" date="2022-06" db="EMBL/GenBank/DDBJ databases">
        <title>Genome sequencing of Brevibacillus sp. BB3-R1.</title>
        <authorList>
            <person name="Heo J."/>
            <person name="Lee D."/>
            <person name="Won M."/>
            <person name="Han B.-H."/>
            <person name="Hong S.-B."/>
            <person name="Kwon S.-W."/>
        </authorList>
    </citation>
    <scope>NUCLEOTIDE SEQUENCE</scope>
    <source>
        <strain evidence="3">BB3-R1</strain>
    </source>
</reference>
<accession>A0ABY4WDF4</accession>
<name>A0ABY4WDF4_9BACL</name>